<dbReference type="GO" id="GO:0000972">
    <property type="term" value="P:transcription-dependent tethering of RNA polymerase II gene DNA at nuclear periphery"/>
    <property type="evidence" value="ECO:0007669"/>
    <property type="project" value="TreeGrafter"/>
</dbReference>
<name>A0A915EVI3_9BILA</name>
<dbReference type="Pfam" id="PF08801">
    <property type="entry name" value="Nucleoporin_N"/>
    <property type="match status" value="1"/>
</dbReference>
<accession>A0A915EVI3</accession>
<protein>
    <submittedName>
        <fullName evidence="6">Nucleoporin Nup133/Nup155-like N-terminal domain-containing protein</fullName>
    </submittedName>
</protein>
<keyword evidence="2" id="KW-0813">Transport</keyword>
<evidence type="ECO:0000256" key="1">
    <source>
        <dbReference type="ARBA" id="ARBA00004123"/>
    </source>
</evidence>
<dbReference type="GO" id="GO:0044611">
    <property type="term" value="C:nuclear pore inner ring"/>
    <property type="evidence" value="ECO:0007669"/>
    <property type="project" value="TreeGrafter"/>
</dbReference>
<feature type="domain" description="Nucleoporin Nup133/Nup155-like N-terminal" evidence="4">
    <location>
        <begin position="61"/>
        <end position="284"/>
    </location>
</feature>
<keyword evidence="5" id="KW-1185">Reference proteome</keyword>
<dbReference type="AlphaFoldDB" id="A0A915EVI3"/>
<evidence type="ECO:0000259" key="4">
    <source>
        <dbReference type="Pfam" id="PF08801"/>
    </source>
</evidence>
<comment type="subcellular location">
    <subcellularLocation>
        <location evidence="1">Nucleus</location>
    </subcellularLocation>
</comment>
<dbReference type="Proteomes" id="UP000887574">
    <property type="component" value="Unplaced"/>
</dbReference>
<dbReference type="PANTHER" id="PTHR10350:SF6">
    <property type="entry name" value="NUCLEAR PORE COMPLEX PROTEIN NUP155"/>
    <property type="match status" value="1"/>
</dbReference>
<proteinExistence type="predicted"/>
<reference evidence="6" key="1">
    <citation type="submission" date="2022-11" db="UniProtKB">
        <authorList>
            <consortium name="WormBaseParasite"/>
        </authorList>
    </citation>
    <scope>IDENTIFICATION</scope>
</reference>
<evidence type="ECO:0000313" key="5">
    <source>
        <dbReference type="Proteomes" id="UP000887574"/>
    </source>
</evidence>
<dbReference type="GO" id="GO:0006606">
    <property type="term" value="P:protein import into nucleus"/>
    <property type="evidence" value="ECO:0007669"/>
    <property type="project" value="TreeGrafter"/>
</dbReference>
<dbReference type="InterPro" id="IPR004870">
    <property type="entry name" value="Nucleoporin_Nup155"/>
</dbReference>
<dbReference type="GO" id="GO:0006405">
    <property type="term" value="P:RNA export from nucleus"/>
    <property type="evidence" value="ECO:0007669"/>
    <property type="project" value="TreeGrafter"/>
</dbReference>
<sequence length="458" mass="51966">MDNVVKYVKLDQEKIDLLYKLKIDDPYRTQGRIPTSGMSEGDYPSPDALGVSIFPRVWHHSFPQELKDQFKHIQSNFATGLLPTISRAWMAIDSDLFLWNFEANRDLAYYDGISNTILAVDVVMPKAGFTMPDMHCILVVVTTCDVVLLAISFRDEAGKSFAPNFKDFKNSDTYLLGDPIFKVHLEGVIVSHVCCTNNGRIFFGAEDNLYEIEYYGKSWFGGKSCKKVNHSKSLLNYIVPMLSIFHSKDEIRQIEIDDTRHILYVLTIKGTIQIFDLGTDGKSVSRFGAVSRDQIESWALQACSVTPEFFKKLLASQLFLSLEAPVEYTQDHMRPTVIKIIHVRFPPNDLNFNIYSAYYSKDTVLMGSGHNMETSLWSLSSSNYPFCSRLIENGAELPIRGNIWKIAKGVDHCVCKQQDPFVLPSIELPLVAEQHNISFEKFFILTSEVAFSSFFGTI</sequence>
<dbReference type="WBParaSite" id="jg9448">
    <property type="protein sequence ID" value="jg9448"/>
    <property type="gene ID" value="jg9448"/>
</dbReference>
<evidence type="ECO:0000256" key="3">
    <source>
        <dbReference type="ARBA" id="ARBA00023242"/>
    </source>
</evidence>
<evidence type="ECO:0000256" key="2">
    <source>
        <dbReference type="ARBA" id="ARBA00022448"/>
    </source>
</evidence>
<dbReference type="GO" id="GO:0036228">
    <property type="term" value="P:protein localization to nuclear inner membrane"/>
    <property type="evidence" value="ECO:0007669"/>
    <property type="project" value="TreeGrafter"/>
</dbReference>
<evidence type="ECO:0000313" key="6">
    <source>
        <dbReference type="WBParaSite" id="jg9448"/>
    </source>
</evidence>
<organism evidence="5 6">
    <name type="scientific">Ditylenchus dipsaci</name>
    <dbReference type="NCBI Taxonomy" id="166011"/>
    <lineage>
        <taxon>Eukaryota</taxon>
        <taxon>Metazoa</taxon>
        <taxon>Ecdysozoa</taxon>
        <taxon>Nematoda</taxon>
        <taxon>Chromadorea</taxon>
        <taxon>Rhabditida</taxon>
        <taxon>Tylenchina</taxon>
        <taxon>Tylenchomorpha</taxon>
        <taxon>Sphaerularioidea</taxon>
        <taxon>Anguinidae</taxon>
        <taxon>Anguininae</taxon>
        <taxon>Ditylenchus</taxon>
    </lineage>
</organism>
<keyword evidence="3" id="KW-0539">Nucleus</keyword>
<dbReference type="InterPro" id="IPR014908">
    <property type="entry name" value="Nucleoporin_Nup133/Nup155_N"/>
</dbReference>
<dbReference type="PANTHER" id="PTHR10350">
    <property type="entry name" value="NUCLEAR PORE COMPLEX PROTEIN NUP155"/>
    <property type="match status" value="1"/>
</dbReference>
<dbReference type="GO" id="GO:0017056">
    <property type="term" value="F:structural constituent of nuclear pore"/>
    <property type="evidence" value="ECO:0007669"/>
    <property type="project" value="InterPro"/>
</dbReference>